<sequence length="97" mass="11340">MTRPFSIYGFLISGIYITRSWSLVCSPQLRSKHVTRILITLLLLNDVYKWSIKGLIKSRFSCMCTPLHKVQRYRIFVRNPIVRGIETDKLSIPLFPP</sequence>
<gene>
    <name evidence="1" type="ORF">GALMADRAFT_797868</name>
</gene>
<dbReference type="AlphaFoldDB" id="A0A067SK63"/>
<evidence type="ECO:0000313" key="1">
    <source>
        <dbReference type="EMBL" id="KDR71291.1"/>
    </source>
</evidence>
<dbReference type="HOGENOM" id="CLU_2346831_0_0_1"/>
<evidence type="ECO:0000313" key="2">
    <source>
        <dbReference type="Proteomes" id="UP000027222"/>
    </source>
</evidence>
<protein>
    <submittedName>
        <fullName evidence="1">Uncharacterized protein</fullName>
    </submittedName>
</protein>
<name>A0A067SK63_GALM3</name>
<accession>A0A067SK63</accession>
<dbReference type="Proteomes" id="UP000027222">
    <property type="component" value="Unassembled WGS sequence"/>
</dbReference>
<organism evidence="1 2">
    <name type="scientific">Galerina marginata (strain CBS 339.88)</name>
    <dbReference type="NCBI Taxonomy" id="685588"/>
    <lineage>
        <taxon>Eukaryota</taxon>
        <taxon>Fungi</taxon>
        <taxon>Dikarya</taxon>
        <taxon>Basidiomycota</taxon>
        <taxon>Agaricomycotina</taxon>
        <taxon>Agaricomycetes</taxon>
        <taxon>Agaricomycetidae</taxon>
        <taxon>Agaricales</taxon>
        <taxon>Agaricineae</taxon>
        <taxon>Strophariaceae</taxon>
        <taxon>Galerina</taxon>
    </lineage>
</organism>
<dbReference type="EMBL" id="KL142393">
    <property type="protein sequence ID" value="KDR71291.1"/>
    <property type="molecule type" value="Genomic_DNA"/>
</dbReference>
<reference evidence="2" key="1">
    <citation type="journal article" date="2014" name="Proc. Natl. Acad. Sci. U.S.A.">
        <title>Extensive sampling of basidiomycete genomes demonstrates inadequacy of the white-rot/brown-rot paradigm for wood decay fungi.</title>
        <authorList>
            <person name="Riley R."/>
            <person name="Salamov A.A."/>
            <person name="Brown D.W."/>
            <person name="Nagy L.G."/>
            <person name="Floudas D."/>
            <person name="Held B.W."/>
            <person name="Levasseur A."/>
            <person name="Lombard V."/>
            <person name="Morin E."/>
            <person name="Otillar R."/>
            <person name="Lindquist E.A."/>
            <person name="Sun H."/>
            <person name="LaButti K.M."/>
            <person name="Schmutz J."/>
            <person name="Jabbour D."/>
            <person name="Luo H."/>
            <person name="Baker S.E."/>
            <person name="Pisabarro A.G."/>
            <person name="Walton J.D."/>
            <person name="Blanchette R.A."/>
            <person name="Henrissat B."/>
            <person name="Martin F."/>
            <person name="Cullen D."/>
            <person name="Hibbett D.S."/>
            <person name="Grigoriev I.V."/>
        </authorList>
    </citation>
    <scope>NUCLEOTIDE SEQUENCE [LARGE SCALE GENOMIC DNA]</scope>
    <source>
        <strain evidence="2">CBS 339.88</strain>
    </source>
</reference>
<proteinExistence type="predicted"/>
<keyword evidence="2" id="KW-1185">Reference proteome</keyword>